<evidence type="ECO:0000256" key="3">
    <source>
        <dbReference type="PROSITE-ProRule" id="PRU01191"/>
    </source>
</evidence>
<comment type="caution">
    <text evidence="4">The sequence shown here is derived from an EMBL/GenBank/DDBJ whole genome shotgun (WGS) entry which is preliminary data.</text>
</comment>
<evidence type="ECO:0000313" key="5">
    <source>
        <dbReference type="Proteomes" id="UP000245207"/>
    </source>
</evidence>
<feature type="region of interest" description="VHIID" evidence="3">
    <location>
        <begin position="198"/>
        <end position="263"/>
    </location>
</feature>
<name>A0A2U1MZK6_ARTAN</name>
<keyword evidence="5" id="KW-1185">Reference proteome</keyword>
<keyword evidence="1" id="KW-0805">Transcription regulation</keyword>
<comment type="caution">
    <text evidence="3">Lacks conserved residue(s) required for the propagation of feature annotation.</text>
</comment>
<dbReference type="Pfam" id="PF03514">
    <property type="entry name" value="GRAS"/>
    <property type="match status" value="1"/>
</dbReference>
<comment type="similarity">
    <text evidence="3">Belongs to the GRAS family.</text>
</comment>
<dbReference type="OrthoDB" id="47276at2759"/>
<dbReference type="PANTHER" id="PTHR31636">
    <property type="entry name" value="OSJNBA0084A10.13 PROTEIN-RELATED"/>
    <property type="match status" value="1"/>
</dbReference>
<accession>A0A2U1MZK6</accession>
<feature type="region of interest" description="SAW" evidence="3">
    <location>
        <begin position="405"/>
        <end position="480"/>
    </location>
</feature>
<sequence length="483" mass="55246">MDPNPDPHDPNKKIADDHYQGVFNYLDKMLMEEDDLANRPCMSTDSLALQATETSFYNVLVEKHSSGSGSGSGSQETELLKLFDTTLLCEDITHLWLHNLGSSSFRGNVKKKRRKVVGQVVNVTKLLIQCSEKVAFNDAPGAVEILKMIRKYSSPNGSSTERKAHYFANAIEARICGKGLEVYQAFSSVSADQMLKSYKAYITACPFHRMSNIYANKSIMKLVEGRDKVHIIDFGILYGFQWPCIIHALSLRSGGPPQLRITGIDFPQPGPQPTERVEETGHRLAEYAKRFNVPFQYKAIAKDWENVLVEDLEINPEEILVVNCLYRMRNVPDETLVESGPRNLVLKFIRELNPQMFVHGVLNGTFNSTYFPLFDMFEATYGREDKDREFFEQHVLGRDIVNVVACEGRSRVERPETYQKLQLKNSRNGFVQMPLDSDLVVEARAKVEKNYHKDFMVHQDNNWMWQGWKGKILYALSLWRPAN</sequence>
<dbReference type="Proteomes" id="UP000245207">
    <property type="component" value="Unassembled WGS sequence"/>
</dbReference>
<feature type="short sequence motif" description="VHIID" evidence="3">
    <location>
        <begin position="229"/>
        <end position="233"/>
    </location>
</feature>
<feature type="region of interest" description="Leucine repeat II (LRII)" evidence="3">
    <location>
        <begin position="279"/>
        <end position="311"/>
    </location>
</feature>
<evidence type="ECO:0000256" key="2">
    <source>
        <dbReference type="ARBA" id="ARBA00023163"/>
    </source>
</evidence>
<dbReference type="AlphaFoldDB" id="A0A2U1MZK6"/>
<dbReference type="PROSITE" id="PS50985">
    <property type="entry name" value="GRAS"/>
    <property type="match status" value="1"/>
</dbReference>
<dbReference type="EMBL" id="PKPP01003982">
    <property type="protein sequence ID" value="PWA66692.1"/>
    <property type="molecule type" value="Genomic_DNA"/>
</dbReference>
<proteinExistence type="inferred from homology"/>
<evidence type="ECO:0000313" key="4">
    <source>
        <dbReference type="EMBL" id="PWA66692.1"/>
    </source>
</evidence>
<gene>
    <name evidence="4" type="ORF">CTI12_AA325580</name>
</gene>
<dbReference type="InterPro" id="IPR005202">
    <property type="entry name" value="TF_GRAS"/>
</dbReference>
<reference evidence="4 5" key="1">
    <citation type="journal article" date="2018" name="Mol. Plant">
        <title>The genome of Artemisia annua provides insight into the evolution of Asteraceae family and artemisinin biosynthesis.</title>
        <authorList>
            <person name="Shen Q."/>
            <person name="Zhang L."/>
            <person name="Liao Z."/>
            <person name="Wang S."/>
            <person name="Yan T."/>
            <person name="Shi P."/>
            <person name="Liu M."/>
            <person name="Fu X."/>
            <person name="Pan Q."/>
            <person name="Wang Y."/>
            <person name="Lv Z."/>
            <person name="Lu X."/>
            <person name="Zhang F."/>
            <person name="Jiang W."/>
            <person name="Ma Y."/>
            <person name="Chen M."/>
            <person name="Hao X."/>
            <person name="Li L."/>
            <person name="Tang Y."/>
            <person name="Lv G."/>
            <person name="Zhou Y."/>
            <person name="Sun X."/>
            <person name="Brodelius P.E."/>
            <person name="Rose J.K.C."/>
            <person name="Tang K."/>
        </authorList>
    </citation>
    <scope>NUCLEOTIDE SEQUENCE [LARGE SCALE GENOMIC DNA]</scope>
    <source>
        <strain evidence="5">cv. Huhao1</strain>
        <tissue evidence="4">Leaf</tissue>
    </source>
</reference>
<protein>
    <submittedName>
        <fullName evidence="4">Scarecrow-like protein 30</fullName>
    </submittedName>
</protein>
<organism evidence="4 5">
    <name type="scientific">Artemisia annua</name>
    <name type="common">Sweet wormwood</name>
    <dbReference type="NCBI Taxonomy" id="35608"/>
    <lineage>
        <taxon>Eukaryota</taxon>
        <taxon>Viridiplantae</taxon>
        <taxon>Streptophyta</taxon>
        <taxon>Embryophyta</taxon>
        <taxon>Tracheophyta</taxon>
        <taxon>Spermatophyta</taxon>
        <taxon>Magnoliopsida</taxon>
        <taxon>eudicotyledons</taxon>
        <taxon>Gunneridae</taxon>
        <taxon>Pentapetalae</taxon>
        <taxon>asterids</taxon>
        <taxon>campanulids</taxon>
        <taxon>Asterales</taxon>
        <taxon>Asteraceae</taxon>
        <taxon>Asteroideae</taxon>
        <taxon>Anthemideae</taxon>
        <taxon>Artemisiinae</taxon>
        <taxon>Artemisia</taxon>
    </lineage>
</organism>
<keyword evidence="2" id="KW-0804">Transcription</keyword>
<evidence type="ECO:0000256" key="1">
    <source>
        <dbReference type="ARBA" id="ARBA00023015"/>
    </source>
</evidence>
<dbReference type="STRING" id="35608.A0A2U1MZK6"/>